<protein>
    <submittedName>
        <fullName evidence="1">Uncharacterized protein</fullName>
    </submittedName>
</protein>
<name>A0ACB9SAC5_9MYRT</name>
<evidence type="ECO:0000313" key="1">
    <source>
        <dbReference type="EMBL" id="KAI4386991.1"/>
    </source>
</evidence>
<proteinExistence type="predicted"/>
<dbReference type="Proteomes" id="UP001057402">
    <property type="component" value="Chromosome 2"/>
</dbReference>
<keyword evidence="2" id="KW-1185">Reference proteome</keyword>
<organism evidence="1 2">
    <name type="scientific">Melastoma candidum</name>
    <dbReference type="NCBI Taxonomy" id="119954"/>
    <lineage>
        <taxon>Eukaryota</taxon>
        <taxon>Viridiplantae</taxon>
        <taxon>Streptophyta</taxon>
        <taxon>Embryophyta</taxon>
        <taxon>Tracheophyta</taxon>
        <taxon>Spermatophyta</taxon>
        <taxon>Magnoliopsida</taxon>
        <taxon>eudicotyledons</taxon>
        <taxon>Gunneridae</taxon>
        <taxon>Pentapetalae</taxon>
        <taxon>rosids</taxon>
        <taxon>malvids</taxon>
        <taxon>Myrtales</taxon>
        <taxon>Melastomataceae</taxon>
        <taxon>Melastomatoideae</taxon>
        <taxon>Melastomateae</taxon>
        <taxon>Melastoma</taxon>
    </lineage>
</organism>
<dbReference type="EMBL" id="CM042881">
    <property type="protein sequence ID" value="KAI4386991.1"/>
    <property type="molecule type" value="Genomic_DNA"/>
</dbReference>
<reference evidence="2" key="1">
    <citation type="journal article" date="2023" name="Front. Plant Sci.">
        <title>Chromosomal-level genome assembly of Melastoma candidum provides insights into trichome evolution.</title>
        <authorList>
            <person name="Zhong Y."/>
            <person name="Wu W."/>
            <person name="Sun C."/>
            <person name="Zou P."/>
            <person name="Liu Y."/>
            <person name="Dai S."/>
            <person name="Zhou R."/>
        </authorList>
    </citation>
    <scope>NUCLEOTIDE SEQUENCE [LARGE SCALE GENOMIC DNA]</scope>
</reference>
<comment type="caution">
    <text evidence="1">The sequence shown here is derived from an EMBL/GenBank/DDBJ whole genome shotgun (WGS) entry which is preliminary data.</text>
</comment>
<sequence length="362" mass="41629">MEYEKQKMLMREKEKPQGVSNSGKGHGRGRKHGHESALGSRMGDRRASGTTQLLTSERIENRLKKPTTFLCKMKFRNELPYPSARLKYLAFKKDRDRFTKYSMTSLEKNWKPELHVEPDLGIPLDLLDLSVYKYYLDAAPFYQTTPCSCEELLLRDDESVTPVKKDGIRRKERPTDKSVSWLVKTQYISPVSLDSAKQSLTEKQAKELREKKGGLKILDALNDRERQIKDIEASFMVAKSVPVHATNKNLYPIEALALLPYFEPYEDPFVVASFDNGPTADSEAYSKLDRLVRDEQEAKAIMKSYVATGADPNKKEQFLAYVVPSADEISKDMLDLNEDISSSWVREYNWFEVTMWMILLPT</sequence>
<evidence type="ECO:0000313" key="2">
    <source>
        <dbReference type="Proteomes" id="UP001057402"/>
    </source>
</evidence>
<gene>
    <name evidence="1" type="ORF">MLD38_004860</name>
</gene>
<accession>A0ACB9SAC5</accession>